<dbReference type="AlphaFoldDB" id="A0AAV3Y6H0"/>
<evidence type="ECO:0000313" key="2">
    <source>
        <dbReference type="EMBL" id="GFN78084.1"/>
    </source>
</evidence>
<sequence length="98" mass="10671">MKMRSLLSLCIHLQLDFAWTCASETEISSGGVAQSSRDSSSNTAQPLSDPFLRILSASSIKEVLEMGLLYKGKRLGTDELGAGVDLKRNRRTLVIDGK</sequence>
<reference evidence="2 3" key="1">
    <citation type="journal article" date="2021" name="Elife">
        <title>Chloroplast acquisition without the gene transfer in kleptoplastic sea slugs, Plakobranchus ocellatus.</title>
        <authorList>
            <person name="Maeda T."/>
            <person name="Takahashi S."/>
            <person name="Yoshida T."/>
            <person name="Shimamura S."/>
            <person name="Takaki Y."/>
            <person name="Nagai Y."/>
            <person name="Toyoda A."/>
            <person name="Suzuki Y."/>
            <person name="Arimoto A."/>
            <person name="Ishii H."/>
            <person name="Satoh N."/>
            <person name="Nishiyama T."/>
            <person name="Hasebe M."/>
            <person name="Maruyama T."/>
            <person name="Minagawa J."/>
            <person name="Obokata J."/>
            <person name="Shigenobu S."/>
        </authorList>
    </citation>
    <scope>NUCLEOTIDE SEQUENCE [LARGE SCALE GENOMIC DNA]</scope>
</reference>
<feature type="chain" id="PRO_5043405378" evidence="1">
    <location>
        <begin position="23"/>
        <end position="98"/>
    </location>
</feature>
<feature type="signal peptide" evidence="1">
    <location>
        <begin position="1"/>
        <end position="22"/>
    </location>
</feature>
<accession>A0AAV3Y6H0</accession>
<organism evidence="2 3">
    <name type="scientific">Plakobranchus ocellatus</name>
    <dbReference type="NCBI Taxonomy" id="259542"/>
    <lineage>
        <taxon>Eukaryota</taxon>
        <taxon>Metazoa</taxon>
        <taxon>Spiralia</taxon>
        <taxon>Lophotrochozoa</taxon>
        <taxon>Mollusca</taxon>
        <taxon>Gastropoda</taxon>
        <taxon>Heterobranchia</taxon>
        <taxon>Euthyneura</taxon>
        <taxon>Panpulmonata</taxon>
        <taxon>Sacoglossa</taxon>
        <taxon>Placobranchoidea</taxon>
        <taxon>Plakobranchidae</taxon>
        <taxon>Plakobranchus</taxon>
    </lineage>
</organism>
<evidence type="ECO:0000256" key="1">
    <source>
        <dbReference type="SAM" id="SignalP"/>
    </source>
</evidence>
<protein>
    <submittedName>
        <fullName evidence="2">Uncharacterized protein</fullName>
    </submittedName>
</protein>
<keyword evidence="3" id="KW-1185">Reference proteome</keyword>
<name>A0AAV3Y6H0_9GAST</name>
<proteinExistence type="predicted"/>
<dbReference type="Proteomes" id="UP000735302">
    <property type="component" value="Unassembled WGS sequence"/>
</dbReference>
<evidence type="ECO:0000313" key="3">
    <source>
        <dbReference type="Proteomes" id="UP000735302"/>
    </source>
</evidence>
<gene>
    <name evidence="2" type="ORF">PoB_000459000</name>
</gene>
<keyword evidence="1" id="KW-0732">Signal</keyword>
<comment type="caution">
    <text evidence="2">The sequence shown here is derived from an EMBL/GenBank/DDBJ whole genome shotgun (WGS) entry which is preliminary data.</text>
</comment>
<dbReference type="EMBL" id="BLXT01000540">
    <property type="protein sequence ID" value="GFN78084.1"/>
    <property type="molecule type" value="Genomic_DNA"/>
</dbReference>